<feature type="transmembrane region" description="Helical" evidence="7">
    <location>
        <begin position="361"/>
        <end position="384"/>
    </location>
</feature>
<evidence type="ECO:0000256" key="6">
    <source>
        <dbReference type="ARBA" id="ARBA00023136"/>
    </source>
</evidence>
<feature type="transmembrane region" description="Helical" evidence="7">
    <location>
        <begin position="239"/>
        <end position="263"/>
    </location>
</feature>
<dbReference type="AlphaFoldDB" id="A0A6A3C3J3"/>
<sequence length="634" mass="69734">MDDSRQSLLSPPLADDDSRHQGQIHSKPSNRSSSTTFTIGTEDIPPINGVRDFFREYLIESKKLWFLAGPAIFTSVCRYSLGAITQVFSGQVSTLALAAVSVENSVVAGFSFGIMLGMGSALETLCGQAFGAGQVDMLGVYMQRSWIILNSTALLLSLLYIFAAPVLRLIGQTESISKAAGMFAIWMLPQLFAYAFNFPMAKFLQAQSKMMVMAVVAGVALVLHFLFSWLLILRLGYGLVGAAIVLNMSWIFIIVSHFLYIISGTCGRAWSGFSWKAFQNLWGFVRLSVASAVMLCLETWYFMALILFAGYLKDAEVSVDALSICMNILGWTVMISIGLNAAVSVRVSNELGAGHPRTVKFALVAAVTSSFMIGVVISFVLIIFRNRYPYLFSNDSRVQDLVIQLTPLLALCIVINNIQPVLSGMAIGAGWQATVAYINIACYYLFGVPLGLTLGFGLKMGVKGIWCGMLLGTVVQTCVLFGMIYKTNWNTEASIAGERIKKWRGDIDEKGKKVYLKSFLQIFKYALLGFSRDLERFENALIGFSRDLEMQRRYNNLPHGTVDSGVLPNFRVAQYMEAAKAFGEATNFMAKAVESFWLAEEVLGSAFARTFSRGSKPGKVIAAKEAELCRQPML</sequence>
<dbReference type="GO" id="GO:0015297">
    <property type="term" value="F:antiporter activity"/>
    <property type="evidence" value="ECO:0007669"/>
    <property type="project" value="InterPro"/>
</dbReference>
<feature type="transmembrane region" description="Helical" evidence="7">
    <location>
        <begin position="146"/>
        <end position="167"/>
    </location>
</feature>
<keyword evidence="6 7" id="KW-0472">Membrane</keyword>
<keyword evidence="4 7" id="KW-0812">Transmembrane</keyword>
<evidence type="ECO:0000256" key="2">
    <source>
        <dbReference type="ARBA" id="ARBA00010199"/>
    </source>
</evidence>
<feature type="compositionally biased region" description="Polar residues" evidence="8">
    <location>
        <begin position="21"/>
        <end position="39"/>
    </location>
</feature>
<evidence type="ECO:0000256" key="8">
    <source>
        <dbReference type="SAM" id="MobiDB-lite"/>
    </source>
</evidence>
<evidence type="ECO:0000256" key="7">
    <source>
        <dbReference type="RuleBase" id="RU004914"/>
    </source>
</evidence>
<comment type="subcellular location">
    <subcellularLocation>
        <location evidence="1">Membrane</location>
        <topology evidence="1">Multi-pass membrane protein</topology>
    </subcellularLocation>
</comment>
<organism evidence="9 10">
    <name type="scientific">Hibiscus syriacus</name>
    <name type="common">Rose of Sharon</name>
    <dbReference type="NCBI Taxonomy" id="106335"/>
    <lineage>
        <taxon>Eukaryota</taxon>
        <taxon>Viridiplantae</taxon>
        <taxon>Streptophyta</taxon>
        <taxon>Embryophyta</taxon>
        <taxon>Tracheophyta</taxon>
        <taxon>Spermatophyta</taxon>
        <taxon>Magnoliopsida</taxon>
        <taxon>eudicotyledons</taxon>
        <taxon>Gunneridae</taxon>
        <taxon>Pentapetalae</taxon>
        <taxon>rosids</taxon>
        <taxon>malvids</taxon>
        <taxon>Malvales</taxon>
        <taxon>Malvaceae</taxon>
        <taxon>Malvoideae</taxon>
        <taxon>Hibiscus</taxon>
    </lineage>
</organism>
<evidence type="ECO:0000256" key="4">
    <source>
        <dbReference type="ARBA" id="ARBA00022692"/>
    </source>
</evidence>
<dbReference type="EMBL" id="VEPZ02000559">
    <property type="protein sequence ID" value="KAE8722621.1"/>
    <property type="molecule type" value="Genomic_DNA"/>
</dbReference>
<feature type="transmembrane region" description="Helical" evidence="7">
    <location>
        <begin position="210"/>
        <end position="232"/>
    </location>
</feature>
<name>A0A6A3C3J3_HIBSY</name>
<dbReference type="GO" id="GO:0016020">
    <property type="term" value="C:membrane"/>
    <property type="evidence" value="ECO:0007669"/>
    <property type="project" value="UniProtKB-SubCell"/>
</dbReference>
<evidence type="ECO:0000313" key="9">
    <source>
        <dbReference type="EMBL" id="KAE8722621.1"/>
    </source>
</evidence>
<gene>
    <name evidence="9" type="ORF">F3Y22_tig00013808pilonHSYRG00015</name>
</gene>
<keyword evidence="5 7" id="KW-1133">Transmembrane helix</keyword>
<dbReference type="Proteomes" id="UP000436088">
    <property type="component" value="Unassembled WGS sequence"/>
</dbReference>
<reference evidence="9" key="1">
    <citation type="submission" date="2019-09" db="EMBL/GenBank/DDBJ databases">
        <title>Draft genome information of white flower Hibiscus syriacus.</title>
        <authorList>
            <person name="Kim Y.-M."/>
        </authorList>
    </citation>
    <scope>NUCLEOTIDE SEQUENCE [LARGE SCALE GENOMIC DNA]</scope>
    <source>
        <strain evidence="9">YM2019G1</strain>
    </source>
</reference>
<evidence type="ECO:0000313" key="10">
    <source>
        <dbReference type="Proteomes" id="UP000436088"/>
    </source>
</evidence>
<evidence type="ECO:0000256" key="3">
    <source>
        <dbReference type="ARBA" id="ARBA00022448"/>
    </source>
</evidence>
<feature type="transmembrane region" description="Helical" evidence="7">
    <location>
        <begin position="321"/>
        <end position="341"/>
    </location>
</feature>
<dbReference type="CDD" id="cd13132">
    <property type="entry name" value="MATE_eukaryotic"/>
    <property type="match status" value="1"/>
</dbReference>
<feature type="transmembrane region" description="Helical" evidence="7">
    <location>
        <begin position="465"/>
        <end position="485"/>
    </location>
</feature>
<comment type="caution">
    <text evidence="9">The sequence shown here is derived from an EMBL/GenBank/DDBJ whole genome shotgun (WGS) entry which is preliminary data.</text>
</comment>
<comment type="similarity">
    <text evidence="2 7">Belongs to the multi antimicrobial extrusion (MATE) (TC 2.A.66.1) family.</text>
</comment>
<evidence type="ECO:0000256" key="1">
    <source>
        <dbReference type="ARBA" id="ARBA00004141"/>
    </source>
</evidence>
<dbReference type="InterPro" id="IPR045069">
    <property type="entry name" value="MATE_euk"/>
</dbReference>
<feature type="transmembrane region" description="Helical" evidence="7">
    <location>
        <begin position="283"/>
        <end position="309"/>
    </location>
</feature>
<accession>A0A6A3C3J3</accession>
<feature type="region of interest" description="Disordered" evidence="8">
    <location>
        <begin position="1"/>
        <end position="40"/>
    </location>
</feature>
<feature type="transmembrane region" description="Helical" evidence="7">
    <location>
        <begin position="179"/>
        <end position="198"/>
    </location>
</feature>
<keyword evidence="3" id="KW-0813">Transport</keyword>
<dbReference type="GO" id="GO:0042910">
    <property type="term" value="F:xenobiotic transmembrane transporter activity"/>
    <property type="evidence" value="ECO:0007669"/>
    <property type="project" value="InterPro"/>
</dbReference>
<dbReference type="GO" id="GO:1990961">
    <property type="term" value="P:xenobiotic detoxification by transmembrane export across the plasma membrane"/>
    <property type="evidence" value="ECO:0007669"/>
    <property type="project" value="InterPro"/>
</dbReference>
<dbReference type="PANTHER" id="PTHR11206">
    <property type="entry name" value="MULTIDRUG RESISTANCE PROTEIN"/>
    <property type="match status" value="1"/>
</dbReference>
<dbReference type="Pfam" id="PF01554">
    <property type="entry name" value="MatE"/>
    <property type="match status" value="2"/>
</dbReference>
<dbReference type="InterPro" id="IPR002528">
    <property type="entry name" value="MATE_fam"/>
</dbReference>
<protein>
    <recommendedName>
        <fullName evidence="7">Protein DETOXIFICATION</fullName>
    </recommendedName>
    <alternativeName>
        <fullName evidence="7">Multidrug and toxic compound extrusion protein</fullName>
    </alternativeName>
</protein>
<dbReference type="NCBIfam" id="TIGR00797">
    <property type="entry name" value="matE"/>
    <property type="match status" value="1"/>
</dbReference>
<feature type="transmembrane region" description="Helical" evidence="7">
    <location>
        <begin position="437"/>
        <end position="458"/>
    </location>
</feature>
<feature type="transmembrane region" description="Helical" evidence="7">
    <location>
        <begin position="405"/>
        <end position="431"/>
    </location>
</feature>
<proteinExistence type="inferred from homology"/>
<evidence type="ECO:0000256" key="5">
    <source>
        <dbReference type="ARBA" id="ARBA00022989"/>
    </source>
</evidence>
<keyword evidence="10" id="KW-1185">Reference proteome</keyword>